<organism evidence="2 3">
    <name type="scientific">Citricoccus parietis</name>
    <dbReference type="NCBI Taxonomy" id="592307"/>
    <lineage>
        <taxon>Bacteria</taxon>
        <taxon>Bacillati</taxon>
        <taxon>Actinomycetota</taxon>
        <taxon>Actinomycetes</taxon>
        <taxon>Micrococcales</taxon>
        <taxon>Micrococcaceae</taxon>
        <taxon>Citricoccus</taxon>
    </lineage>
</organism>
<comment type="caution">
    <text evidence="2">The sequence shown here is derived from an EMBL/GenBank/DDBJ whole genome shotgun (WGS) entry which is preliminary data.</text>
</comment>
<dbReference type="Proteomes" id="UP001589575">
    <property type="component" value="Unassembled WGS sequence"/>
</dbReference>
<evidence type="ECO:0000313" key="2">
    <source>
        <dbReference type="EMBL" id="MFB9073235.1"/>
    </source>
</evidence>
<feature type="compositionally biased region" description="Low complexity" evidence="1">
    <location>
        <begin position="45"/>
        <end position="56"/>
    </location>
</feature>
<gene>
    <name evidence="2" type="ORF">ACFFX0_19350</name>
</gene>
<feature type="region of interest" description="Disordered" evidence="1">
    <location>
        <begin position="33"/>
        <end position="56"/>
    </location>
</feature>
<dbReference type="EMBL" id="JBHMFI010000001">
    <property type="protein sequence ID" value="MFB9073235.1"/>
    <property type="molecule type" value="Genomic_DNA"/>
</dbReference>
<protein>
    <submittedName>
        <fullName evidence="2">Uncharacterized protein</fullName>
    </submittedName>
</protein>
<accession>A0ABV5G2S5</accession>
<evidence type="ECO:0000313" key="3">
    <source>
        <dbReference type="Proteomes" id="UP001589575"/>
    </source>
</evidence>
<name>A0ABV5G2S5_9MICC</name>
<proteinExistence type="predicted"/>
<keyword evidence="3" id="KW-1185">Reference proteome</keyword>
<evidence type="ECO:0000256" key="1">
    <source>
        <dbReference type="SAM" id="MobiDB-lite"/>
    </source>
</evidence>
<sequence length="56" mass="5974">MARRAEARERVDVPLSVTGRPAAGCCRHAAVVGSGRRATNRPRGRPSASRSSGRRC</sequence>
<reference evidence="2 3" key="1">
    <citation type="submission" date="2024-09" db="EMBL/GenBank/DDBJ databases">
        <authorList>
            <person name="Sun Q."/>
            <person name="Mori K."/>
        </authorList>
    </citation>
    <scope>NUCLEOTIDE SEQUENCE [LARGE SCALE GENOMIC DNA]</scope>
    <source>
        <strain evidence="2 3">CCM 7609</strain>
    </source>
</reference>